<dbReference type="PANTHER" id="PTHR34220">
    <property type="entry name" value="SENSOR HISTIDINE KINASE YPDA"/>
    <property type="match status" value="1"/>
</dbReference>
<dbReference type="InterPro" id="IPR036890">
    <property type="entry name" value="HATPase_C_sf"/>
</dbReference>
<keyword evidence="2" id="KW-0472">Membrane</keyword>
<proteinExistence type="predicted"/>
<sequence>MRKYIYIWILFFSGCSFLFAQEQPEFNGATEIRRIVEIKGSVQGKENFEPISGVEVSTDKGIYTITDSQGEYKIRAAIGDELIFQSPEFETKRYLIKSDEDVDVRVEGYSEDSSVRSKSKMLRDNKISIHQSYLDSADTYKKKDIEKSIDFITQSIAQLGKRGNKKELALSLTALGEVYQYHNQHDLAITNYKDALEANKTSKTTILLSSAYLSNKDFKSAEKILRPLLKVKNLIPFQRVQLYENLGDTYIGLGDINKAVDFYEEGLTVANKNQITPKLTDLNSKIADAYAIDNKSIEAEGYYGNSLKLAENEAPQRAIQEKEKVANFYNKKNRYDDEIQLRKQILNEVNNLPEPSFEYDSGLIKPDTITPQRINYKIASAYIAQDKYEQAIPYLEKSIVEADSDDDLIVQKDATRKLSEVYEYNGDFTKALATYQAYVSVVDTLYIRKEQEISRAARFNREISTKQSRISGLEQERELSQSKYDLAVTEQQLITESNKRQKWVIYSLIFGLILMALATFFFYRSNQQQKLANNLLALKSLRSQMNPHFIFNALNSVNNYIAKSDERSANRYLSEFSTLMRSVLENSEEDFIPLPKELELLELYVKLEHSRFPDKFDYKITIGDHLDVGAFQIPPMLLQPYIENSIWHGLRYKEEKGFLNIELLQKDKETIEITITDNGIGRKKSAALKTTNQKKQKSKGMGNIKKRVAILNDMYKDKVDVHIADLETDGTGTRVVFTLKKD</sequence>
<dbReference type="Gene3D" id="1.25.40.10">
    <property type="entry name" value="Tetratricopeptide repeat domain"/>
    <property type="match status" value="3"/>
</dbReference>
<dbReference type="SUPFAM" id="SSF55874">
    <property type="entry name" value="ATPase domain of HSP90 chaperone/DNA topoisomerase II/histidine kinase"/>
    <property type="match status" value="1"/>
</dbReference>
<dbReference type="Proteomes" id="UP000310314">
    <property type="component" value="Unassembled WGS sequence"/>
</dbReference>
<feature type="chain" id="PRO_5024384816" evidence="3">
    <location>
        <begin position="21"/>
        <end position="742"/>
    </location>
</feature>
<keyword evidence="3" id="KW-0732">Signal</keyword>
<dbReference type="GO" id="GO:0000155">
    <property type="term" value="F:phosphorelay sensor kinase activity"/>
    <property type="evidence" value="ECO:0007669"/>
    <property type="project" value="InterPro"/>
</dbReference>
<dbReference type="InterPro" id="IPR019734">
    <property type="entry name" value="TPR_rpt"/>
</dbReference>
<dbReference type="PROSITE" id="PS50005">
    <property type="entry name" value="TPR"/>
    <property type="match status" value="2"/>
</dbReference>
<comment type="caution">
    <text evidence="5">The sequence shown here is derived from an EMBL/GenBank/DDBJ whole genome shotgun (WGS) entry which is preliminary data.</text>
</comment>
<gene>
    <name evidence="5" type="ORF">FEE95_02080</name>
</gene>
<keyword evidence="1" id="KW-0802">TPR repeat</keyword>
<dbReference type="Pfam" id="PF13181">
    <property type="entry name" value="TPR_8"/>
    <property type="match status" value="2"/>
</dbReference>
<evidence type="ECO:0000313" key="5">
    <source>
        <dbReference type="EMBL" id="TMM58238.1"/>
    </source>
</evidence>
<dbReference type="GO" id="GO:0016020">
    <property type="term" value="C:membrane"/>
    <property type="evidence" value="ECO:0007669"/>
    <property type="project" value="InterPro"/>
</dbReference>
<dbReference type="InterPro" id="IPR010559">
    <property type="entry name" value="Sig_transdc_His_kin_internal"/>
</dbReference>
<dbReference type="RefSeq" id="WP_138656171.1">
    <property type="nucleotide sequence ID" value="NZ_VATY01000001.1"/>
</dbReference>
<dbReference type="PROSITE" id="PS51257">
    <property type="entry name" value="PROKAR_LIPOPROTEIN"/>
    <property type="match status" value="1"/>
</dbReference>
<evidence type="ECO:0000256" key="1">
    <source>
        <dbReference type="PROSITE-ProRule" id="PRU00339"/>
    </source>
</evidence>
<protein>
    <submittedName>
        <fullName evidence="5">Tetratricopeptide repeat protein</fullName>
    </submittedName>
</protein>
<organism evidence="5 6">
    <name type="scientific">Maribacter algarum</name>
    <name type="common">ex Zhang et al. 2020</name>
    <dbReference type="NCBI Taxonomy" id="2578118"/>
    <lineage>
        <taxon>Bacteria</taxon>
        <taxon>Pseudomonadati</taxon>
        <taxon>Bacteroidota</taxon>
        <taxon>Flavobacteriia</taxon>
        <taxon>Flavobacteriales</taxon>
        <taxon>Flavobacteriaceae</taxon>
        <taxon>Maribacter</taxon>
    </lineage>
</organism>
<keyword evidence="2" id="KW-1133">Transmembrane helix</keyword>
<feature type="signal peptide" evidence="3">
    <location>
        <begin position="1"/>
        <end position="20"/>
    </location>
</feature>
<keyword evidence="2" id="KW-0812">Transmembrane</keyword>
<evidence type="ECO:0000256" key="2">
    <source>
        <dbReference type="SAM" id="Phobius"/>
    </source>
</evidence>
<evidence type="ECO:0000259" key="4">
    <source>
        <dbReference type="Pfam" id="PF06580"/>
    </source>
</evidence>
<dbReference type="EMBL" id="VATY01000001">
    <property type="protein sequence ID" value="TMM58238.1"/>
    <property type="molecule type" value="Genomic_DNA"/>
</dbReference>
<reference evidence="5 6" key="1">
    <citation type="submission" date="2019-05" db="EMBL/GenBank/DDBJ databases">
        <authorList>
            <person name="Zhang J.-Y."/>
            <person name="Feg X."/>
            <person name="Du Z.-J."/>
        </authorList>
    </citation>
    <scope>NUCLEOTIDE SEQUENCE [LARGE SCALE GENOMIC DNA]</scope>
    <source>
        <strain evidence="5 6">RZ26</strain>
    </source>
</reference>
<dbReference type="SUPFAM" id="SSF48452">
    <property type="entry name" value="TPR-like"/>
    <property type="match status" value="2"/>
</dbReference>
<dbReference type="InterPro" id="IPR011990">
    <property type="entry name" value="TPR-like_helical_dom_sf"/>
</dbReference>
<name>A0A5S3PTK1_9FLAO</name>
<accession>A0A5S3PTK1</accession>
<dbReference type="OrthoDB" id="6190788at2"/>
<dbReference type="SMART" id="SM00028">
    <property type="entry name" value="TPR"/>
    <property type="match status" value="4"/>
</dbReference>
<evidence type="ECO:0000256" key="3">
    <source>
        <dbReference type="SAM" id="SignalP"/>
    </source>
</evidence>
<feature type="repeat" description="TPR" evidence="1">
    <location>
        <begin position="240"/>
        <end position="273"/>
    </location>
</feature>
<dbReference type="PANTHER" id="PTHR34220:SF7">
    <property type="entry name" value="SENSOR HISTIDINE KINASE YPDA"/>
    <property type="match status" value="1"/>
</dbReference>
<feature type="transmembrane region" description="Helical" evidence="2">
    <location>
        <begin position="503"/>
        <end position="523"/>
    </location>
</feature>
<dbReference type="Pfam" id="PF14938">
    <property type="entry name" value="SNAP"/>
    <property type="match status" value="1"/>
</dbReference>
<evidence type="ECO:0000313" key="6">
    <source>
        <dbReference type="Proteomes" id="UP000310314"/>
    </source>
</evidence>
<keyword evidence="6" id="KW-1185">Reference proteome</keyword>
<dbReference type="AlphaFoldDB" id="A0A5S3PTK1"/>
<dbReference type="Pfam" id="PF06580">
    <property type="entry name" value="His_kinase"/>
    <property type="match status" value="1"/>
</dbReference>
<feature type="domain" description="Signal transduction histidine kinase internal region" evidence="4">
    <location>
        <begin position="538"/>
        <end position="616"/>
    </location>
</feature>
<dbReference type="InterPro" id="IPR050640">
    <property type="entry name" value="Bact_2-comp_sensor_kinase"/>
</dbReference>
<dbReference type="Gene3D" id="3.30.565.10">
    <property type="entry name" value="Histidine kinase-like ATPase, C-terminal domain"/>
    <property type="match status" value="1"/>
</dbReference>
<feature type="repeat" description="TPR" evidence="1">
    <location>
        <begin position="169"/>
        <end position="202"/>
    </location>
</feature>